<dbReference type="PIRSF" id="PIRSF006806">
    <property type="entry name" value="FTHF_cligase"/>
    <property type="match status" value="1"/>
</dbReference>
<proteinExistence type="inferred from homology"/>
<reference evidence="6 7" key="1">
    <citation type="submission" date="2018-05" db="EMBL/GenBank/DDBJ databases">
        <title>Spiribacter halobius sp. nov., a moderately halophilic bacterium isolated from marine solar saltern.</title>
        <authorList>
            <person name="Zheng W.-S."/>
            <person name="Lu D.-C."/>
            <person name="Du Z.-J."/>
        </authorList>
    </citation>
    <scope>NUCLEOTIDE SEQUENCE [LARGE SCALE GENOMIC DNA]</scope>
    <source>
        <strain evidence="6 7">E85</strain>
    </source>
</reference>
<evidence type="ECO:0000256" key="1">
    <source>
        <dbReference type="ARBA" id="ARBA00010638"/>
    </source>
</evidence>
<evidence type="ECO:0000256" key="2">
    <source>
        <dbReference type="ARBA" id="ARBA00022741"/>
    </source>
</evidence>
<keyword evidence="5" id="KW-0460">Magnesium</keyword>
<sequence>MRRTLRARRRALDGRAQRQAALGAAERLTRLPAWRRARRVALYLPADGELDPSVILRRAWHEGRRICLPVLRPDGALAFRRLTADTPLRANRLGLLEPAGPRAVAVPLAHLDLVLMPLVGFDAAGRRLGMGGGFYDRTLAGRGRFRRPALVGLAHECQRVGELPSESWDVPLDAVITGQRLYRFPRGGAGTR</sequence>
<evidence type="ECO:0000256" key="3">
    <source>
        <dbReference type="ARBA" id="ARBA00022840"/>
    </source>
</evidence>
<dbReference type="GO" id="GO:0005524">
    <property type="term" value="F:ATP binding"/>
    <property type="evidence" value="ECO:0007669"/>
    <property type="project" value="UniProtKB-KW"/>
</dbReference>
<dbReference type="EMBL" id="QFFI01000014">
    <property type="protein sequence ID" value="PWG63007.1"/>
    <property type="molecule type" value="Genomic_DNA"/>
</dbReference>
<dbReference type="PANTHER" id="PTHR23407">
    <property type="entry name" value="ATPASE INHIBITOR/5-FORMYLTETRAHYDROFOLATE CYCLO-LIGASE"/>
    <property type="match status" value="1"/>
</dbReference>
<dbReference type="Proteomes" id="UP000245474">
    <property type="component" value="Unassembled WGS sequence"/>
</dbReference>
<dbReference type="GO" id="GO:0035999">
    <property type="term" value="P:tetrahydrofolate interconversion"/>
    <property type="evidence" value="ECO:0007669"/>
    <property type="project" value="TreeGrafter"/>
</dbReference>
<comment type="catalytic activity">
    <reaction evidence="5">
        <text>(6S)-5-formyl-5,6,7,8-tetrahydrofolate + ATP = (6R)-5,10-methenyltetrahydrofolate + ADP + phosphate</text>
        <dbReference type="Rhea" id="RHEA:10488"/>
        <dbReference type="ChEBI" id="CHEBI:30616"/>
        <dbReference type="ChEBI" id="CHEBI:43474"/>
        <dbReference type="ChEBI" id="CHEBI:57455"/>
        <dbReference type="ChEBI" id="CHEBI:57457"/>
        <dbReference type="ChEBI" id="CHEBI:456216"/>
        <dbReference type="EC" id="6.3.3.2"/>
    </reaction>
</comment>
<keyword evidence="3 4" id="KW-0067">ATP-binding</keyword>
<feature type="binding site" evidence="4">
    <location>
        <position position="49"/>
    </location>
    <ligand>
        <name>substrate</name>
    </ligand>
</feature>
<name>A0A2U2N1R3_9GAMM</name>
<dbReference type="GO" id="GO:0046872">
    <property type="term" value="F:metal ion binding"/>
    <property type="evidence" value="ECO:0007669"/>
    <property type="project" value="UniProtKB-KW"/>
</dbReference>
<evidence type="ECO:0000313" key="6">
    <source>
        <dbReference type="EMBL" id="PWG63007.1"/>
    </source>
</evidence>
<evidence type="ECO:0000256" key="5">
    <source>
        <dbReference type="RuleBase" id="RU361279"/>
    </source>
</evidence>
<dbReference type="EC" id="6.3.3.2" evidence="5"/>
<dbReference type="InterPro" id="IPR002698">
    <property type="entry name" value="FTHF_cligase"/>
</dbReference>
<dbReference type="GO" id="GO:0009396">
    <property type="term" value="P:folic acid-containing compound biosynthetic process"/>
    <property type="evidence" value="ECO:0007669"/>
    <property type="project" value="TreeGrafter"/>
</dbReference>
<evidence type="ECO:0000256" key="4">
    <source>
        <dbReference type="PIRSR" id="PIRSR006806-1"/>
    </source>
</evidence>
<comment type="caution">
    <text evidence="6">The sequence shown here is derived from an EMBL/GenBank/DDBJ whole genome shotgun (WGS) entry which is preliminary data.</text>
</comment>
<protein>
    <recommendedName>
        <fullName evidence="5">5-formyltetrahydrofolate cyclo-ligase</fullName>
        <ecNumber evidence="5">6.3.3.2</ecNumber>
    </recommendedName>
</protein>
<keyword evidence="5" id="KW-0479">Metal-binding</keyword>
<keyword evidence="6" id="KW-0436">Ligase</keyword>
<dbReference type="SUPFAM" id="SSF100950">
    <property type="entry name" value="NagB/RpiA/CoA transferase-like"/>
    <property type="match status" value="1"/>
</dbReference>
<dbReference type="PANTHER" id="PTHR23407:SF1">
    <property type="entry name" value="5-FORMYLTETRAHYDROFOLATE CYCLO-LIGASE"/>
    <property type="match status" value="1"/>
</dbReference>
<feature type="binding site" evidence="4">
    <location>
        <position position="44"/>
    </location>
    <ligand>
        <name>substrate</name>
    </ligand>
</feature>
<organism evidence="6 7">
    <name type="scientific">Sediminicurvatus halobius</name>
    <dbReference type="NCBI Taxonomy" id="2182432"/>
    <lineage>
        <taxon>Bacteria</taxon>
        <taxon>Pseudomonadati</taxon>
        <taxon>Pseudomonadota</taxon>
        <taxon>Gammaproteobacteria</taxon>
        <taxon>Chromatiales</taxon>
        <taxon>Ectothiorhodospiraceae</taxon>
        <taxon>Sediminicurvatus</taxon>
    </lineage>
</organism>
<dbReference type="NCBIfam" id="TIGR02727">
    <property type="entry name" value="MTHFS_bact"/>
    <property type="match status" value="1"/>
</dbReference>
<feature type="binding site" evidence="4">
    <location>
        <begin position="127"/>
        <end position="135"/>
    </location>
    <ligand>
        <name>ATP</name>
        <dbReference type="ChEBI" id="CHEBI:30616"/>
    </ligand>
</feature>
<dbReference type="InterPro" id="IPR024185">
    <property type="entry name" value="FTHF_cligase-like_sf"/>
</dbReference>
<dbReference type="Pfam" id="PF01812">
    <property type="entry name" value="5-FTHF_cyc-lig"/>
    <property type="match status" value="1"/>
</dbReference>
<dbReference type="Gene3D" id="3.40.50.10420">
    <property type="entry name" value="NagB/RpiA/CoA transferase-like"/>
    <property type="match status" value="1"/>
</dbReference>
<dbReference type="InterPro" id="IPR037171">
    <property type="entry name" value="NagB/RpiA_transferase-like"/>
</dbReference>
<dbReference type="OrthoDB" id="9801938at2"/>
<keyword evidence="2 4" id="KW-0547">Nucleotide-binding</keyword>
<gene>
    <name evidence="6" type="ORF">DEM34_10275</name>
</gene>
<dbReference type="AlphaFoldDB" id="A0A2U2N1R3"/>
<comment type="cofactor">
    <cofactor evidence="5">
        <name>Mg(2+)</name>
        <dbReference type="ChEBI" id="CHEBI:18420"/>
    </cofactor>
</comment>
<keyword evidence="7" id="KW-1185">Reference proteome</keyword>
<comment type="similarity">
    <text evidence="1 5">Belongs to the 5-formyltetrahydrofolate cyclo-ligase family.</text>
</comment>
<evidence type="ECO:0000313" key="7">
    <source>
        <dbReference type="Proteomes" id="UP000245474"/>
    </source>
</evidence>
<accession>A0A2U2N1R3</accession>
<dbReference type="GO" id="GO:0030272">
    <property type="term" value="F:5-formyltetrahydrofolate cyclo-ligase activity"/>
    <property type="evidence" value="ECO:0007669"/>
    <property type="project" value="UniProtKB-EC"/>
</dbReference>